<dbReference type="UniPathway" id="UPA00958"/>
<dbReference type="HAMAP" id="MF_00521">
    <property type="entry name" value="KDO_kinase"/>
    <property type="match status" value="1"/>
</dbReference>
<keyword evidence="5 15" id="KW-0997">Cell inner membrane</keyword>
<dbReference type="NCBIfam" id="NF002475">
    <property type="entry name" value="PRK01723.1"/>
    <property type="match status" value="1"/>
</dbReference>
<reference evidence="21" key="1">
    <citation type="journal article" date="2018" name="Front. Microbiol.">
        <title>Genome-Based Analysis Reveals the Taxonomy and Diversity of the Family Idiomarinaceae.</title>
        <authorList>
            <person name="Liu Y."/>
            <person name="Lai Q."/>
            <person name="Shao Z."/>
        </authorList>
    </citation>
    <scope>NUCLEOTIDE SEQUENCE [LARGE SCALE GENOMIC DNA]</scope>
    <source>
        <strain evidence="21">F23</strain>
    </source>
</reference>
<evidence type="ECO:0000256" key="15">
    <source>
        <dbReference type="HAMAP-Rule" id="MF_00521"/>
    </source>
</evidence>
<evidence type="ECO:0000256" key="18">
    <source>
        <dbReference type="SAM" id="Phobius"/>
    </source>
</evidence>
<keyword evidence="9 15" id="KW-0067">ATP-binding</keyword>
<dbReference type="InterPro" id="IPR007507">
    <property type="entry name" value="Glycos_transf_N"/>
</dbReference>
<evidence type="ECO:0000256" key="14">
    <source>
        <dbReference type="ARBA" id="ARBA00049183"/>
    </source>
</evidence>
<dbReference type="EC" id="2.7.1.166" evidence="15"/>
<dbReference type="PROSITE" id="PS50011">
    <property type="entry name" value="PROTEIN_KINASE_DOM"/>
    <property type="match status" value="1"/>
</dbReference>
<dbReference type="PANTHER" id="PTHR42755:SF1">
    <property type="entry name" value="3-DEOXY-D-MANNO-OCTULOSONIC ACID TRANSFERASE, MITOCHONDRIAL-RELATED"/>
    <property type="match status" value="1"/>
</dbReference>
<dbReference type="Proteomes" id="UP000287330">
    <property type="component" value="Unassembled WGS sequence"/>
</dbReference>
<evidence type="ECO:0000256" key="13">
    <source>
        <dbReference type="ARBA" id="ARBA00034417"/>
    </source>
</evidence>
<evidence type="ECO:0000313" key="21">
    <source>
        <dbReference type="Proteomes" id="UP000287330"/>
    </source>
</evidence>
<evidence type="ECO:0000256" key="3">
    <source>
        <dbReference type="ARBA" id="ARBA00010327"/>
    </source>
</evidence>
<evidence type="ECO:0000256" key="2">
    <source>
        <dbReference type="ARBA" id="ARBA00004713"/>
    </source>
</evidence>
<comment type="pathway">
    <text evidence="2 15">Bacterial outer membrane biogenesis; LPS core biosynthesis.</text>
</comment>
<dbReference type="EMBL" id="PIPV01000007">
    <property type="protein sequence ID" value="RUO52474.1"/>
    <property type="molecule type" value="Genomic_DNA"/>
</dbReference>
<keyword evidence="11 15" id="KW-0472">Membrane</keyword>
<dbReference type="InterPro" id="IPR038107">
    <property type="entry name" value="Glycos_transf_N_sf"/>
</dbReference>
<accession>A0A432XV45</accession>
<dbReference type="AlphaFoldDB" id="A0A432XV45"/>
<evidence type="ECO:0000256" key="16">
    <source>
        <dbReference type="PIRSR" id="PIRSR639901-1"/>
    </source>
</evidence>
<dbReference type="PANTHER" id="PTHR42755">
    <property type="entry name" value="3-DEOXY-MANNO-OCTULOSONATE CYTIDYLYLTRANSFERASE"/>
    <property type="match status" value="1"/>
</dbReference>
<evidence type="ECO:0000256" key="1">
    <source>
        <dbReference type="ARBA" id="ARBA00004515"/>
    </source>
</evidence>
<dbReference type="Pfam" id="PF06293">
    <property type="entry name" value="Kdo"/>
    <property type="match status" value="1"/>
</dbReference>
<comment type="function">
    <text evidence="15">Catalyzes the ATP-dependent phosphorylation of the 3-deoxy-D-manno-octulosonic acid (Kdo) residue in Kdo-lipid IV(A) at the 4-OH position.</text>
</comment>
<feature type="active site" evidence="15">
    <location>
        <position position="594"/>
    </location>
</feature>
<evidence type="ECO:0000256" key="17">
    <source>
        <dbReference type="PIRSR" id="PIRSR639901-2"/>
    </source>
</evidence>
<comment type="similarity">
    <text evidence="3 15">Belongs to the protein kinase superfamily. KdkA/RfaP family.</text>
</comment>
<evidence type="ECO:0000256" key="4">
    <source>
        <dbReference type="ARBA" id="ARBA00022475"/>
    </source>
</evidence>
<dbReference type="Gene3D" id="3.40.50.11720">
    <property type="entry name" value="3-Deoxy-D-manno-octulosonic-acid transferase, N-terminal domain"/>
    <property type="match status" value="1"/>
</dbReference>
<feature type="site" description="Transition state stabilizer" evidence="17">
    <location>
        <position position="209"/>
    </location>
</feature>
<dbReference type="SUPFAM" id="SSF56112">
    <property type="entry name" value="Protein kinase-like (PK-like)"/>
    <property type="match status" value="1"/>
</dbReference>
<dbReference type="InterPro" id="IPR039901">
    <property type="entry name" value="Kdotransferase"/>
</dbReference>
<evidence type="ECO:0000256" key="6">
    <source>
        <dbReference type="ARBA" id="ARBA00022679"/>
    </source>
</evidence>
<dbReference type="GO" id="GO:0005886">
    <property type="term" value="C:plasma membrane"/>
    <property type="evidence" value="ECO:0007669"/>
    <property type="project" value="UniProtKB-SubCell"/>
</dbReference>
<dbReference type="Pfam" id="PF04413">
    <property type="entry name" value="Glycos_transf_N"/>
    <property type="match status" value="1"/>
</dbReference>
<protein>
    <recommendedName>
        <fullName evidence="12 15">3-deoxy-D-manno-octulosonic acid kinase</fullName>
        <shortName evidence="15">Kdo kinase</shortName>
        <ecNumber evidence="15">2.7.1.166</ecNumber>
    </recommendedName>
</protein>
<dbReference type="NCBIfam" id="NF004388">
    <property type="entry name" value="PRK05749.1-4"/>
    <property type="match status" value="1"/>
</dbReference>
<name>A0A432XV45_9GAMM</name>
<keyword evidence="4 15" id="KW-1003">Cell membrane</keyword>
<dbReference type="GO" id="GO:0009245">
    <property type="term" value="P:lipid A biosynthetic process"/>
    <property type="evidence" value="ECO:0007669"/>
    <property type="project" value="TreeGrafter"/>
</dbReference>
<evidence type="ECO:0000313" key="20">
    <source>
        <dbReference type="EMBL" id="RUO52474.1"/>
    </source>
</evidence>
<keyword evidence="7 15" id="KW-0547">Nucleotide-binding</keyword>
<evidence type="ECO:0000256" key="11">
    <source>
        <dbReference type="ARBA" id="ARBA00023136"/>
    </source>
</evidence>
<feature type="transmembrane region" description="Helical" evidence="18">
    <location>
        <begin position="6"/>
        <end position="23"/>
    </location>
</feature>
<dbReference type="GO" id="GO:0043842">
    <property type="term" value="F:Kdo transferase activity"/>
    <property type="evidence" value="ECO:0007669"/>
    <property type="project" value="UniProtKB-EC"/>
</dbReference>
<evidence type="ECO:0000256" key="7">
    <source>
        <dbReference type="ARBA" id="ARBA00022741"/>
    </source>
</evidence>
<evidence type="ECO:0000259" key="19">
    <source>
        <dbReference type="PROSITE" id="PS50011"/>
    </source>
</evidence>
<comment type="catalytic activity">
    <reaction evidence="13 15">
        <text>an alpha-Kdo-(2-&gt;6)-lipid IVA + ATP = a 4-O-phospho-alpha-Kdo-(2-&gt;6)-lipid IVA + ADP + H(+)</text>
        <dbReference type="Rhea" id="RHEA:74271"/>
        <dbReference type="ChEBI" id="CHEBI:15378"/>
        <dbReference type="ChEBI" id="CHEBI:30616"/>
        <dbReference type="ChEBI" id="CHEBI:176428"/>
        <dbReference type="ChEBI" id="CHEBI:193140"/>
        <dbReference type="ChEBI" id="CHEBI:456216"/>
        <dbReference type="EC" id="2.7.1.166"/>
    </reaction>
</comment>
<dbReference type="Gene3D" id="1.10.510.10">
    <property type="entry name" value="Transferase(Phosphotransferase) domain 1"/>
    <property type="match status" value="1"/>
</dbReference>
<keyword evidence="8 15" id="KW-0418">Kinase</keyword>
<feature type="domain" description="Protein kinase" evidence="19">
    <location>
        <begin position="471"/>
        <end position="664"/>
    </location>
</feature>
<evidence type="ECO:0000256" key="10">
    <source>
        <dbReference type="ARBA" id="ARBA00022985"/>
    </source>
</evidence>
<comment type="subcellular location">
    <subcellularLocation>
        <location evidence="1 15">Cell inner membrane</location>
        <topology evidence="1 15">Peripheral membrane protein</topology>
        <orientation evidence="1 15">Cytoplasmic side</orientation>
    </subcellularLocation>
</comment>
<keyword evidence="21" id="KW-1185">Reference proteome</keyword>
<dbReference type="RefSeq" id="WP_110575133.1">
    <property type="nucleotide sequence ID" value="NZ_PIPV01000007.1"/>
</dbReference>
<feature type="site" description="Transition state stabilizer" evidence="17">
    <location>
        <position position="131"/>
    </location>
</feature>
<feature type="active site" description="Proton acceptor" evidence="16">
    <location>
        <position position="61"/>
    </location>
</feature>
<keyword evidence="6 15" id="KW-0808">Transferase</keyword>
<keyword evidence="18" id="KW-0812">Transmembrane</keyword>
<dbReference type="GO" id="GO:0005524">
    <property type="term" value="F:ATP binding"/>
    <property type="evidence" value="ECO:0007669"/>
    <property type="project" value="UniProtKB-UniRule"/>
</dbReference>
<comment type="caution">
    <text evidence="20">The sequence shown here is derived from an EMBL/GenBank/DDBJ whole genome shotgun (WGS) entry which is preliminary data.</text>
</comment>
<sequence>MLRWLYGGVMTAITPLALAWFFYRGRRDAGYRKYLRERLGIMNASTDKQNGLLIHTVSVGETIAARSLIRQAIEQFPNCPITISCMTPTARRLIKQSFGDSVSVCYLPIDNPCSVRRFLSQLRPRAIWVMETELWPNLMHHASRRYIPVSLLNARLSKRSARGYARVDRLVRDSWKSLAYAGAQSRASARRMRCLGMRNERLYVDGNLKYDVSVPTSEQLAAEQLLCLSEQRPVWLAASTHPGEENAVLRAHQQLLKKYPEALLIWAPRHPERFDGVAELLQEAEIKWSRRSTLRTTGVTSDCQVLLADTIGEMLKWCSVAHVTFVGGSLIERGGHNPLEAVAAGSAVISGDNIFNFAEVYRLLDKQGSVHWAKDFDLATPLQHLFDNDSVRKASVSAAEHVLSTHQGASRRMLAHAQRFSDIGQQMIATFTTKRDVIKFDKDVLPEFEDNFFSAKYWQQKKAIAGNAAGRATVWFIQQGDHGMVLRHYYRGGLVGKVNKDKFMREPVERSRAIAEFDLLVKLRNQNLPVPRPIAARMRKVGVMSYTADILVEVIPGAVDVCRLLSERQLNEEQWQSLGAAIRQLHDKNVYHSDLNCHNIMLDDNDKPWIVDFDKCGFREPGDWKKENLERLLRSLKKEKAKHETFYWKESRDWPELLTGYEKG</sequence>
<organism evidence="20 21">
    <name type="scientific">Idiomarina fontislapidosi</name>
    <dbReference type="NCBI Taxonomy" id="263723"/>
    <lineage>
        <taxon>Bacteria</taxon>
        <taxon>Pseudomonadati</taxon>
        <taxon>Pseudomonadota</taxon>
        <taxon>Gammaproteobacteria</taxon>
        <taxon>Alteromonadales</taxon>
        <taxon>Idiomarinaceae</taxon>
        <taxon>Idiomarina</taxon>
    </lineage>
</organism>
<dbReference type="OrthoDB" id="9789797at2"/>
<evidence type="ECO:0000256" key="9">
    <source>
        <dbReference type="ARBA" id="ARBA00022840"/>
    </source>
</evidence>
<dbReference type="GO" id="GO:0004672">
    <property type="term" value="F:protein kinase activity"/>
    <property type="evidence" value="ECO:0007669"/>
    <property type="project" value="InterPro"/>
</dbReference>
<dbReference type="SUPFAM" id="SSF53756">
    <property type="entry name" value="UDP-Glycosyltransferase/glycogen phosphorylase"/>
    <property type="match status" value="1"/>
</dbReference>
<proteinExistence type="inferred from homology"/>
<dbReference type="InterPro" id="IPR022826">
    <property type="entry name" value="KDO_kinase"/>
</dbReference>
<evidence type="ECO:0000256" key="12">
    <source>
        <dbReference type="ARBA" id="ARBA00029511"/>
    </source>
</evidence>
<keyword evidence="10 15" id="KW-0448">Lipopolysaccharide biosynthesis</keyword>
<dbReference type="InterPro" id="IPR011009">
    <property type="entry name" value="Kinase-like_dom_sf"/>
</dbReference>
<dbReference type="GO" id="GO:0009244">
    <property type="term" value="P:lipopolysaccharide core region biosynthetic process"/>
    <property type="evidence" value="ECO:0007669"/>
    <property type="project" value="UniProtKB-UniRule"/>
</dbReference>
<dbReference type="InterPro" id="IPR000719">
    <property type="entry name" value="Prot_kinase_dom"/>
</dbReference>
<evidence type="ECO:0000256" key="8">
    <source>
        <dbReference type="ARBA" id="ARBA00022777"/>
    </source>
</evidence>
<gene>
    <name evidence="15" type="primary">kdkA</name>
    <name evidence="20" type="ORF">CWE25_09090</name>
</gene>
<evidence type="ECO:0000256" key="5">
    <source>
        <dbReference type="ARBA" id="ARBA00022519"/>
    </source>
</evidence>
<comment type="catalytic activity">
    <reaction evidence="14">
        <text>lipid IVA (E. coli) + CMP-3-deoxy-beta-D-manno-octulosonate = alpha-Kdo-(2-&gt;6)-lipid IVA (E. coli) + CMP + H(+)</text>
        <dbReference type="Rhea" id="RHEA:28066"/>
        <dbReference type="ChEBI" id="CHEBI:15378"/>
        <dbReference type="ChEBI" id="CHEBI:58603"/>
        <dbReference type="ChEBI" id="CHEBI:60364"/>
        <dbReference type="ChEBI" id="CHEBI:60377"/>
        <dbReference type="ChEBI" id="CHEBI:85987"/>
        <dbReference type="EC" id="2.4.99.12"/>
    </reaction>
</comment>
<dbReference type="Gene3D" id="3.40.50.2000">
    <property type="entry name" value="Glycogen Phosphorylase B"/>
    <property type="match status" value="1"/>
</dbReference>
<dbReference type="FunFam" id="3.40.50.11720:FF:000001">
    <property type="entry name" value="3-deoxy-D-manno-octulosonic acid transferase"/>
    <property type="match status" value="1"/>
</dbReference>
<keyword evidence="18" id="KW-1133">Transmembrane helix</keyword>